<reference evidence="2 3" key="1">
    <citation type="submission" date="2018-06" db="EMBL/GenBank/DDBJ databases">
        <title>Noncontiguous genome sequence of Ruminococcaceae bacterium ASD2818.</title>
        <authorList>
            <person name="Chaplin A.V."/>
            <person name="Sokolova S.R."/>
            <person name="Kochetkova T.O."/>
            <person name="Goltsov A.Y."/>
            <person name="Trofimov D.Y."/>
            <person name="Efimov B.A."/>
        </authorList>
    </citation>
    <scope>NUCLEOTIDE SEQUENCE [LARGE SCALE GENOMIC DNA]</scope>
    <source>
        <strain evidence="2 3">ASD2818</strain>
    </source>
</reference>
<feature type="domain" description="HTH cro/C1-type" evidence="1">
    <location>
        <begin position="15"/>
        <end position="74"/>
    </location>
</feature>
<protein>
    <submittedName>
        <fullName evidence="2">XRE family transcriptional regulator</fullName>
    </submittedName>
</protein>
<dbReference type="AlphaFoldDB" id="A0A328UI00"/>
<dbReference type="Gene3D" id="1.10.260.40">
    <property type="entry name" value="lambda repressor-like DNA-binding domains"/>
    <property type="match status" value="1"/>
</dbReference>
<comment type="caution">
    <text evidence="2">The sequence shown here is derived from an EMBL/GenBank/DDBJ whole genome shotgun (WGS) entry which is preliminary data.</text>
</comment>
<evidence type="ECO:0000313" key="3">
    <source>
        <dbReference type="Proteomes" id="UP000249377"/>
    </source>
</evidence>
<dbReference type="InterPro" id="IPR010982">
    <property type="entry name" value="Lambda_DNA-bd_dom_sf"/>
</dbReference>
<proteinExistence type="predicted"/>
<evidence type="ECO:0000259" key="1">
    <source>
        <dbReference type="PROSITE" id="PS50943"/>
    </source>
</evidence>
<gene>
    <name evidence="2" type="ORF">DPQ25_04630</name>
</gene>
<dbReference type="Pfam" id="PF01381">
    <property type="entry name" value="HTH_3"/>
    <property type="match status" value="1"/>
</dbReference>
<dbReference type="SUPFAM" id="SSF47413">
    <property type="entry name" value="lambda repressor-like DNA-binding domains"/>
    <property type="match status" value="1"/>
</dbReference>
<dbReference type="CDD" id="cd00093">
    <property type="entry name" value="HTH_XRE"/>
    <property type="match status" value="1"/>
</dbReference>
<evidence type="ECO:0000313" key="2">
    <source>
        <dbReference type="EMBL" id="RAQ30771.1"/>
    </source>
</evidence>
<accession>A0A328UI00</accession>
<dbReference type="GO" id="GO:0003677">
    <property type="term" value="F:DNA binding"/>
    <property type="evidence" value="ECO:0007669"/>
    <property type="project" value="InterPro"/>
</dbReference>
<dbReference type="Proteomes" id="UP000249377">
    <property type="component" value="Unassembled WGS sequence"/>
</dbReference>
<dbReference type="EMBL" id="QLYR01000001">
    <property type="protein sequence ID" value="RAQ30771.1"/>
    <property type="molecule type" value="Genomic_DNA"/>
</dbReference>
<keyword evidence="3" id="KW-1185">Reference proteome</keyword>
<name>A0A328UI00_9FIRM</name>
<organism evidence="2 3">
    <name type="scientific">Hydrogeniiclostridium mannosilyticum</name>
    <dbReference type="NCBI Taxonomy" id="2764322"/>
    <lineage>
        <taxon>Bacteria</taxon>
        <taxon>Bacillati</taxon>
        <taxon>Bacillota</taxon>
        <taxon>Clostridia</taxon>
        <taxon>Eubacteriales</taxon>
        <taxon>Acutalibacteraceae</taxon>
        <taxon>Hydrogeniiclostridium</taxon>
    </lineage>
</organism>
<dbReference type="InterPro" id="IPR001387">
    <property type="entry name" value="Cro/C1-type_HTH"/>
</dbReference>
<dbReference type="PROSITE" id="PS50943">
    <property type="entry name" value="HTH_CROC1"/>
    <property type="match status" value="1"/>
</dbReference>
<dbReference type="RefSeq" id="WP_112331965.1">
    <property type="nucleotide sequence ID" value="NZ_QLYR01000001.1"/>
</dbReference>
<sequence>MEQWIIRNIPLGKNIKSIRKSKHLTQKDVTTKLQLMGSYMSEDTLSNIETGRRNIKANDLKALKIIFDVDYEEFFKE</sequence>